<accession>A0A077MBD0</accession>
<comment type="caution">
    <text evidence="3">The sequence shown here is derived from an EMBL/GenBank/DDBJ whole genome shotgun (WGS) entry which is preliminary data.</text>
</comment>
<dbReference type="AlphaFoldDB" id="A0A077MBD0"/>
<gene>
    <name evidence="3" type="ORF">BN13_1330013</name>
</gene>
<evidence type="ECO:0000256" key="2">
    <source>
        <dbReference type="SAM" id="Phobius"/>
    </source>
</evidence>
<dbReference type="EMBL" id="CAJC01000039">
    <property type="protein sequence ID" value="CCI51948.1"/>
    <property type="molecule type" value="Genomic_DNA"/>
</dbReference>
<keyword evidence="2" id="KW-0812">Transmembrane</keyword>
<name>A0A077MBD0_9MICO</name>
<feature type="transmembrane region" description="Helical" evidence="2">
    <location>
        <begin position="153"/>
        <end position="172"/>
    </location>
</feature>
<evidence type="ECO:0000313" key="3">
    <source>
        <dbReference type="EMBL" id="CCI51948.1"/>
    </source>
</evidence>
<evidence type="ECO:0008006" key="5">
    <source>
        <dbReference type="Google" id="ProtNLM"/>
    </source>
</evidence>
<keyword evidence="2" id="KW-0472">Membrane</keyword>
<feature type="transmembrane region" description="Helical" evidence="2">
    <location>
        <begin position="46"/>
        <end position="68"/>
    </location>
</feature>
<feature type="transmembrane region" description="Helical" evidence="2">
    <location>
        <begin position="126"/>
        <end position="146"/>
    </location>
</feature>
<dbReference type="Proteomes" id="UP000035720">
    <property type="component" value="Unassembled WGS sequence"/>
</dbReference>
<feature type="region of interest" description="Disordered" evidence="1">
    <location>
        <begin position="222"/>
        <end position="251"/>
    </location>
</feature>
<sequence>MPSAIGRARIRLVVLLMMLAIAAPAGLAAARYPEYWKWIALEETPMTWLQTVLLIVAAAGCGVIAVIGSVREWRFTARFPYLALALGFTYLALDDRFALHERLRDRIFAPRDIRIPGLTWLAPGDFQMLLTAVAGLCVLPFVLRALRTDRVALVLFGLGALIAAVSIGMDSIDPSTMPLDVERLEQTAEECLELLADCFFVAAVGVRLLGLLAEASWPESRTPTIEKAGAPDTAIPAPERRAAEPAFPTEERTALASEAIDAYAAHR</sequence>
<keyword evidence="4" id="KW-1185">Reference proteome</keyword>
<organism evidence="3 4">
    <name type="scientific">Nostocoides jenkinsii Ben 74</name>
    <dbReference type="NCBI Taxonomy" id="1193518"/>
    <lineage>
        <taxon>Bacteria</taxon>
        <taxon>Bacillati</taxon>
        <taxon>Actinomycetota</taxon>
        <taxon>Actinomycetes</taxon>
        <taxon>Micrococcales</taxon>
        <taxon>Intrasporangiaceae</taxon>
        <taxon>Nostocoides</taxon>
    </lineage>
</organism>
<evidence type="ECO:0000256" key="1">
    <source>
        <dbReference type="SAM" id="MobiDB-lite"/>
    </source>
</evidence>
<feature type="compositionally biased region" description="Basic and acidic residues" evidence="1">
    <location>
        <begin position="238"/>
        <end position="251"/>
    </location>
</feature>
<protein>
    <recommendedName>
        <fullName evidence="5">Integral membrane protein</fullName>
    </recommendedName>
</protein>
<feature type="transmembrane region" description="Helical" evidence="2">
    <location>
        <begin position="75"/>
        <end position="93"/>
    </location>
</feature>
<reference evidence="3 4" key="1">
    <citation type="journal article" date="2013" name="ISME J.">
        <title>A metabolic model for members of the genus Tetrasphaera involved in enhanced biological phosphorus removal.</title>
        <authorList>
            <person name="Kristiansen R."/>
            <person name="Nguyen H.T.T."/>
            <person name="Saunders A.M."/>
            <person name="Nielsen J.L."/>
            <person name="Wimmer R."/>
            <person name="Le V.Q."/>
            <person name="McIlroy S.J."/>
            <person name="Petrovski S."/>
            <person name="Seviour R.J."/>
            <person name="Calteau A."/>
            <person name="Nielsen K.L."/>
            <person name="Nielsen P.H."/>
        </authorList>
    </citation>
    <scope>NUCLEOTIDE SEQUENCE [LARGE SCALE GENOMIC DNA]</scope>
    <source>
        <strain evidence="3 4">Ben 74</strain>
    </source>
</reference>
<dbReference type="STRING" id="1193518.BN13_1330013"/>
<dbReference type="OrthoDB" id="2679490at2"/>
<proteinExistence type="predicted"/>
<dbReference type="RefSeq" id="WP_048548197.1">
    <property type="nucleotide sequence ID" value="NZ_HF571038.1"/>
</dbReference>
<keyword evidence="2" id="KW-1133">Transmembrane helix</keyword>
<evidence type="ECO:0000313" key="4">
    <source>
        <dbReference type="Proteomes" id="UP000035720"/>
    </source>
</evidence>